<dbReference type="EC" id="1.2.1.-" evidence="9"/>
<dbReference type="Pfam" id="PF02800">
    <property type="entry name" value="Gp_dh_C"/>
    <property type="match status" value="1"/>
</dbReference>
<dbReference type="EMBL" id="AP017378">
    <property type="protein sequence ID" value="BBD08919.1"/>
    <property type="molecule type" value="Genomic_DNA"/>
</dbReference>
<dbReference type="FunFam" id="3.40.50.720:FF:000001">
    <property type="entry name" value="Glyceraldehyde-3-phosphate dehydrogenase"/>
    <property type="match status" value="1"/>
</dbReference>
<dbReference type="Gene3D" id="3.40.50.720">
    <property type="entry name" value="NAD(P)-binding Rossmann-like Domain"/>
    <property type="match status" value="1"/>
</dbReference>
<dbReference type="InterPro" id="IPR020831">
    <property type="entry name" value="GlycerAld/Erythrose_P_DH"/>
</dbReference>
<evidence type="ECO:0000256" key="6">
    <source>
        <dbReference type="PIRSR" id="PIRSR000149-3"/>
    </source>
</evidence>
<dbReference type="GO" id="GO:0051287">
    <property type="term" value="F:NAD binding"/>
    <property type="evidence" value="ECO:0007669"/>
    <property type="project" value="InterPro"/>
</dbReference>
<evidence type="ECO:0000256" key="5">
    <source>
        <dbReference type="PIRSR" id="PIRSR000149-2"/>
    </source>
</evidence>
<dbReference type="InterPro" id="IPR006424">
    <property type="entry name" value="Glyceraldehyde-3-P_DH_1"/>
</dbReference>
<accession>A0A2Z6B075</accession>
<dbReference type="AlphaFoldDB" id="A0A2Z6B075"/>
<keyword evidence="3 9" id="KW-0560">Oxidoreductase</keyword>
<evidence type="ECO:0000256" key="2">
    <source>
        <dbReference type="ARBA" id="ARBA00011881"/>
    </source>
</evidence>
<dbReference type="SUPFAM" id="SSF51735">
    <property type="entry name" value="NAD(P)-binding Rossmann-fold domains"/>
    <property type="match status" value="1"/>
</dbReference>
<feature type="binding site" evidence="6">
    <location>
        <position position="119"/>
    </location>
    <ligand>
        <name>NAD(+)</name>
        <dbReference type="ChEBI" id="CHEBI:57540"/>
    </ligand>
</feature>
<feature type="binding site" evidence="6">
    <location>
        <position position="314"/>
    </location>
    <ligand>
        <name>NAD(+)</name>
        <dbReference type="ChEBI" id="CHEBI:57540"/>
    </ligand>
</feature>
<evidence type="ECO:0000259" key="10">
    <source>
        <dbReference type="SMART" id="SM00846"/>
    </source>
</evidence>
<dbReference type="SUPFAM" id="SSF55347">
    <property type="entry name" value="Glyceraldehyde-3-phosphate dehydrogenase-like, C-terminal domain"/>
    <property type="match status" value="1"/>
</dbReference>
<keyword evidence="6" id="KW-0520">NAD</keyword>
<dbReference type="InterPro" id="IPR020829">
    <property type="entry name" value="GlycerAld_3-P_DH_cat"/>
</dbReference>
<organism evidence="11 12">
    <name type="scientific">Desulfovibrio ferrophilus</name>
    <dbReference type="NCBI Taxonomy" id="241368"/>
    <lineage>
        <taxon>Bacteria</taxon>
        <taxon>Pseudomonadati</taxon>
        <taxon>Thermodesulfobacteriota</taxon>
        <taxon>Desulfovibrionia</taxon>
        <taxon>Desulfovibrionales</taxon>
        <taxon>Desulfovibrionaceae</taxon>
        <taxon>Desulfovibrio</taxon>
    </lineage>
</organism>
<feature type="binding site" evidence="5">
    <location>
        <position position="232"/>
    </location>
    <ligand>
        <name>D-glyceraldehyde 3-phosphate</name>
        <dbReference type="ChEBI" id="CHEBI:59776"/>
    </ligand>
</feature>
<dbReference type="OrthoDB" id="9803304at2"/>
<feature type="binding site" evidence="5">
    <location>
        <begin position="209"/>
        <end position="210"/>
    </location>
    <ligand>
        <name>D-glyceraldehyde 3-phosphate</name>
        <dbReference type="ChEBI" id="CHEBI:59776"/>
    </ligand>
</feature>
<dbReference type="CDD" id="cd18126">
    <property type="entry name" value="GAPDH_I_C"/>
    <property type="match status" value="1"/>
</dbReference>
<evidence type="ECO:0000313" key="11">
    <source>
        <dbReference type="EMBL" id="BBD08919.1"/>
    </source>
</evidence>
<dbReference type="KEGG" id="dfl:DFE_2193"/>
<dbReference type="CDD" id="cd05214">
    <property type="entry name" value="GAPDH_I_N"/>
    <property type="match status" value="1"/>
</dbReference>
<evidence type="ECO:0000256" key="1">
    <source>
        <dbReference type="ARBA" id="ARBA00007406"/>
    </source>
</evidence>
<dbReference type="GO" id="GO:0050661">
    <property type="term" value="F:NADP binding"/>
    <property type="evidence" value="ECO:0007669"/>
    <property type="project" value="InterPro"/>
</dbReference>
<dbReference type="GO" id="GO:0016620">
    <property type="term" value="F:oxidoreductase activity, acting on the aldehyde or oxo group of donors, NAD or NADP as acceptor"/>
    <property type="evidence" value="ECO:0007669"/>
    <property type="project" value="InterPro"/>
</dbReference>
<feature type="active site" description="Nucleophile" evidence="4">
    <location>
        <position position="151"/>
    </location>
</feature>
<comment type="subunit">
    <text evidence="2">Homotetramer.</text>
</comment>
<name>A0A2Z6B075_9BACT</name>
<dbReference type="InterPro" id="IPR020828">
    <property type="entry name" value="GlycerAld_3-P_DH_NAD(P)-bd"/>
</dbReference>
<proteinExistence type="inferred from homology"/>
<evidence type="ECO:0000313" key="12">
    <source>
        <dbReference type="Proteomes" id="UP000269883"/>
    </source>
</evidence>
<dbReference type="Gene3D" id="3.30.360.10">
    <property type="entry name" value="Dihydrodipicolinate Reductase, domain 2"/>
    <property type="match status" value="1"/>
</dbReference>
<dbReference type="RefSeq" id="WP_126379449.1">
    <property type="nucleotide sequence ID" value="NZ_AP017378.1"/>
</dbReference>
<feature type="binding site" evidence="6">
    <location>
        <begin position="12"/>
        <end position="13"/>
    </location>
    <ligand>
        <name>NAD(+)</name>
        <dbReference type="ChEBI" id="CHEBI:57540"/>
    </ligand>
</feature>
<dbReference type="Pfam" id="PF00044">
    <property type="entry name" value="Gp_dh_N"/>
    <property type="match status" value="1"/>
</dbReference>
<feature type="binding site" evidence="5">
    <location>
        <begin position="150"/>
        <end position="152"/>
    </location>
    <ligand>
        <name>D-glyceraldehyde 3-phosphate</name>
        <dbReference type="ChEBI" id="CHEBI:59776"/>
    </ligand>
</feature>
<feature type="binding site" evidence="5">
    <location>
        <position position="181"/>
    </location>
    <ligand>
        <name>D-glyceraldehyde 3-phosphate</name>
        <dbReference type="ChEBI" id="CHEBI:59776"/>
    </ligand>
</feature>
<keyword evidence="12" id="KW-1185">Reference proteome</keyword>
<sequence>MAVRIGINGFGRIGRYLVRLMAQETGYEVAMVNARADNETLAHLLKYDSVHGTYPGEVKATENGFTVDGNEIIVTRHPIGEWTWKDGNVDLVIETTGRVKDKAGLSKHIECGAKKAIISAPGKDVDLTVVMGVNHDLYDSAKHDVVSSASCTTNCMAPAVKLIHDAFGIKHGQITTVHSYTMSQRILDGSHSDLRRGRAAAMSIVPTTTGAAKAVTMVIPELKGKLDGMSMRVPTPNVSLVDMVCELEKSVTAEEVNALLKEAAAGSMQGYMGYSEIPLVSVDYTGNENGGVVDGLLTSVMNGTQLKLIIWYDNESGFTNQLMRFIKLIGKDL</sequence>
<evidence type="ECO:0000256" key="9">
    <source>
        <dbReference type="RuleBase" id="RU361160"/>
    </source>
</evidence>
<dbReference type="PROSITE" id="PS00071">
    <property type="entry name" value="GAPDH"/>
    <property type="match status" value="1"/>
</dbReference>
<feature type="domain" description="Glyceraldehyde 3-phosphate dehydrogenase NAD(P) binding" evidence="10">
    <location>
        <begin position="3"/>
        <end position="151"/>
    </location>
</feature>
<dbReference type="InterPro" id="IPR036291">
    <property type="entry name" value="NAD(P)-bd_dom_sf"/>
</dbReference>
<dbReference type="Proteomes" id="UP000269883">
    <property type="component" value="Chromosome"/>
</dbReference>
<protein>
    <recommendedName>
        <fullName evidence="9">Glyceraldehyde-3-phosphate dehydrogenase</fullName>
        <ecNumber evidence="9">1.2.1.-</ecNumber>
    </recommendedName>
</protein>
<feature type="site" description="Activates thiol group during catalysis" evidence="7">
    <location>
        <position position="178"/>
    </location>
</feature>
<dbReference type="NCBIfam" id="TIGR01534">
    <property type="entry name" value="GAPDH-I"/>
    <property type="match status" value="1"/>
</dbReference>
<dbReference type="FunFam" id="3.30.360.10:FF:000002">
    <property type="entry name" value="Glyceraldehyde-3-phosphate dehydrogenase"/>
    <property type="match status" value="1"/>
</dbReference>
<keyword evidence="6" id="KW-0547">Nucleotide-binding</keyword>
<dbReference type="InterPro" id="IPR020830">
    <property type="entry name" value="GlycerAld_3-P_DH_AS"/>
</dbReference>
<comment type="similarity">
    <text evidence="1 8">Belongs to the glyceraldehyde-3-phosphate dehydrogenase family.</text>
</comment>
<reference evidence="11 12" key="1">
    <citation type="journal article" date="2018" name="Sci. Adv.">
        <title>Multi-heme cytochromes provide a pathway for survival in energy-limited environments.</title>
        <authorList>
            <person name="Deng X."/>
            <person name="Dohmae N."/>
            <person name="Nealson K.H."/>
            <person name="Hashimoto K."/>
            <person name="Okamoto A."/>
        </authorList>
    </citation>
    <scope>NUCLEOTIDE SEQUENCE [LARGE SCALE GENOMIC DNA]</scope>
    <source>
        <strain evidence="11 12">IS5</strain>
    </source>
</reference>
<evidence type="ECO:0000256" key="7">
    <source>
        <dbReference type="PIRSR" id="PIRSR000149-4"/>
    </source>
</evidence>
<dbReference type="SMART" id="SM00846">
    <property type="entry name" value="Gp_dh_N"/>
    <property type="match status" value="1"/>
</dbReference>
<dbReference type="PIRSF" id="PIRSF000149">
    <property type="entry name" value="GAP_DH"/>
    <property type="match status" value="1"/>
</dbReference>
<evidence type="ECO:0000256" key="4">
    <source>
        <dbReference type="PIRSR" id="PIRSR000149-1"/>
    </source>
</evidence>
<dbReference type="PANTHER" id="PTHR43148">
    <property type="entry name" value="GLYCERALDEHYDE-3-PHOSPHATE DEHYDROGENASE 2"/>
    <property type="match status" value="1"/>
</dbReference>
<evidence type="ECO:0000256" key="3">
    <source>
        <dbReference type="ARBA" id="ARBA00023002"/>
    </source>
</evidence>
<gene>
    <name evidence="11" type="primary">gapA</name>
    <name evidence="11" type="ORF">DFE_2193</name>
</gene>
<dbReference type="PRINTS" id="PR00078">
    <property type="entry name" value="G3PDHDRGNASE"/>
</dbReference>
<dbReference type="GO" id="GO:0006006">
    <property type="term" value="P:glucose metabolic process"/>
    <property type="evidence" value="ECO:0007669"/>
    <property type="project" value="InterPro"/>
</dbReference>
<evidence type="ECO:0000256" key="8">
    <source>
        <dbReference type="RuleBase" id="RU000397"/>
    </source>
</evidence>